<dbReference type="Proteomes" id="UP000289856">
    <property type="component" value="Chromosome"/>
</dbReference>
<keyword evidence="2" id="KW-1185">Reference proteome</keyword>
<gene>
    <name evidence="1" type="ORF">KCTCHS21_29070</name>
</gene>
<evidence type="ECO:0000313" key="2">
    <source>
        <dbReference type="Proteomes" id="UP000289856"/>
    </source>
</evidence>
<accession>A0A3T1D608</accession>
<sequence length="81" mass="8891">MVVMFGISSVKLHRLMVTFSLGLLLAEGSELLLDGLVLAPALLDEFVFPPHAARTEVNKRIAVDAVKKRFIFLSSPLYGYG</sequence>
<dbReference type="EMBL" id="AP019400">
    <property type="protein sequence ID" value="BBI33508.1"/>
    <property type="molecule type" value="Genomic_DNA"/>
</dbReference>
<organism evidence="1 2">
    <name type="scientific">Cohnella abietis</name>
    <dbReference type="NCBI Taxonomy" id="2507935"/>
    <lineage>
        <taxon>Bacteria</taxon>
        <taxon>Bacillati</taxon>
        <taxon>Bacillota</taxon>
        <taxon>Bacilli</taxon>
        <taxon>Bacillales</taxon>
        <taxon>Paenibacillaceae</taxon>
        <taxon>Cohnella</taxon>
    </lineage>
</organism>
<name>A0A3T1D608_9BACL</name>
<dbReference type="AlphaFoldDB" id="A0A3T1D608"/>
<dbReference type="KEGG" id="cohn:KCTCHS21_29070"/>
<evidence type="ECO:0000313" key="1">
    <source>
        <dbReference type="EMBL" id="BBI33508.1"/>
    </source>
</evidence>
<reference evidence="1 2" key="1">
    <citation type="submission" date="2019-01" db="EMBL/GenBank/DDBJ databases">
        <title>Complete genome sequence of Cohnella hallensis HS21 isolated from Korean fir (Abies koreana) rhizospheric soil.</title>
        <authorList>
            <person name="Jiang L."/>
            <person name="Kang S.W."/>
            <person name="Kim S."/>
            <person name="Jung J."/>
            <person name="Kim C.Y."/>
            <person name="Kim D.H."/>
            <person name="Kim S.W."/>
            <person name="Lee J."/>
        </authorList>
    </citation>
    <scope>NUCLEOTIDE SEQUENCE [LARGE SCALE GENOMIC DNA]</scope>
    <source>
        <strain evidence="1 2">HS21</strain>
    </source>
</reference>
<proteinExistence type="predicted"/>
<protein>
    <submittedName>
        <fullName evidence="1">Uncharacterized protein</fullName>
    </submittedName>
</protein>